<evidence type="ECO:0000313" key="1">
    <source>
        <dbReference type="EMBL" id="MBW0538970.1"/>
    </source>
</evidence>
<dbReference type="OrthoDB" id="2514346at2759"/>
<proteinExistence type="predicted"/>
<evidence type="ECO:0000313" key="2">
    <source>
        <dbReference type="Proteomes" id="UP000765509"/>
    </source>
</evidence>
<accession>A0A9Q3FK36</accession>
<dbReference type="EMBL" id="AVOT02043549">
    <property type="protein sequence ID" value="MBW0538970.1"/>
    <property type="molecule type" value="Genomic_DNA"/>
</dbReference>
<dbReference type="Proteomes" id="UP000765509">
    <property type="component" value="Unassembled WGS sequence"/>
</dbReference>
<keyword evidence="2" id="KW-1185">Reference proteome</keyword>
<reference evidence="1" key="1">
    <citation type="submission" date="2021-03" db="EMBL/GenBank/DDBJ databases">
        <title>Draft genome sequence of rust myrtle Austropuccinia psidii MF-1, a brazilian biotype.</title>
        <authorList>
            <person name="Quecine M.C."/>
            <person name="Pachon D.M.R."/>
            <person name="Bonatelli M.L."/>
            <person name="Correr F.H."/>
            <person name="Franceschini L.M."/>
            <person name="Leite T.F."/>
            <person name="Margarido G.R.A."/>
            <person name="Almeida C.A."/>
            <person name="Ferrarezi J.A."/>
            <person name="Labate C.A."/>
        </authorList>
    </citation>
    <scope>NUCLEOTIDE SEQUENCE</scope>
    <source>
        <strain evidence="1">MF-1</strain>
    </source>
</reference>
<sequence length="120" mass="14267">MKAPYSFDGNKAYKLRGFIQSCQLIFHNYPENFFSDRKKFLYSASFLTGRAGEWIEPFLSNISNEDPSYLLNNWQLFEIQLFTLFDDPNEVRKTEQELENLRMKESSKVPFYIEDLISLI</sequence>
<name>A0A9Q3FK36_9BASI</name>
<dbReference type="AlphaFoldDB" id="A0A9Q3FK36"/>
<evidence type="ECO:0008006" key="3">
    <source>
        <dbReference type="Google" id="ProtNLM"/>
    </source>
</evidence>
<protein>
    <recommendedName>
        <fullName evidence="3">DUF4939 domain-containing protein</fullName>
    </recommendedName>
</protein>
<comment type="caution">
    <text evidence="1">The sequence shown here is derived from an EMBL/GenBank/DDBJ whole genome shotgun (WGS) entry which is preliminary data.</text>
</comment>
<organism evidence="1 2">
    <name type="scientific">Austropuccinia psidii MF-1</name>
    <dbReference type="NCBI Taxonomy" id="1389203"/>
    <lineage>
        <taxon>Eukaryota</taxon>
        <taxon>Fungi</taxon>
        <taxon>Dikarya</taxon>
        <taxon>Basidiomycota</taxon>
        <taxon>Pucciniomycotina</taxon>
        <taxon>Pucciniomycetes</taxon>
        <taxon>Pucciniales</taxon>
        <taxon>Sphaerophragmiaceae</taxon>
        <taxon>Austropuccinia</taxon>
    </lineage>
</organism>
<gene>
    <name evidence="1" type="ORF">O181_078685</name>
</gene>